<feature type="region of interest" description="Disordered" evidence="1">
    <location>
        <begin position="1"/>
        <end position="43"/>
    </location>
</feature>
<feature type="compositionally biased region" description="Basic and acidic residues" evidence="1">
    <location>
        <begin position="172"/>
        <end position="185"/>
    </location>
</feature>
<name>A0ABN7SEI4_OIKDI</name>
<reference evidence="2 3" key="1">
    <citation type="submission" date="2021-04" db="EMBL/GenBank/DDBJ databases">
        <authorList>
            <person name="Bliznina A."/>
        </authorList>
    </citation>
    <scope>NUCLEOTIDE SEQUENCE [LARGE SCALE GENOMIC DNA]</scope>
</reference>
<sequence length="392" mass="45014">MVRKKVKKPAKRPGYGNRSNEASRKDLFGSASPGNNAIGQMEMSEADKKAKVQFYLEQMRQAATEKVYKSVYEYYRQDDSKSLKTKNATEKKVSNNSAIEAANRNLEKQKLILGNPQIGARTTLMYPEHPPLMPREVNVYGYMTTIDCSEELAKKAKRFKLAARKKELQKLEDEKAASKKINEKEDAAEDEVIPETSDEEDDLGIEFEKVAVSVAEAEDQAAKKLLASPEKVAELGAQSFLDRTLNDKKSQRISQLVEQLFDELIVKRQNVQRGKGHKELNLRSRIQCQLELLTGREKLEELRAAKEKGETDLSGQSIREEIIKIRMSQTELGLNFKRSVEMYKVLSEHVEKREQEYRTFLEACNYAEDRPVKEYSTRTRRWASADEMRDFP</sequence>
<feature type="region of interest" description="Disordered" evidence="1">
    <location>
        <begin position="172"/>
        <end position="199"/>
    </location>
</feature>
<evidence type="ECO:0000256" key="1">
    <source>
        <dbReference type="SAM" id="MobiDB-lite"/>
    </source>
</evidence>
<feature type="compositionally biased region" description="Acidic residues" evidence="1">
    <location>
        <begin position="186"/>
        <end position="199"/>
    </location>
</feature>
<protein>
    <submittedName>
        <fullName evidence="2">Oidioi.mRNA.OKI2018_I69.XSR.g14704.t1.cds</fullName>
    </submittedName>
</protein>
<evidence type="ECO:0000313" key="2">
    <source>
        <dbReference type="EMBL" id="CAG5096618.1"/>
    </source>
</evidence>
<organism evidence="2 3">
    <name type="scientific">Oikopleura dioica</name>
    <name type="common">Tunicate</name>
    <dbReference type="NCBI Taxonomy" id="34765"/>
    <lineage>
        <taxon>Eukaryota</taxon>
        <taxon>Metazoa</taxon>
        <taxon>Chordata</taxon>
        <taxon>Tunicata</taxon>
        <taxon>Appendicularia</taxon>
        <taxon>Copelata</taxon>
        <taxon>Oikopleuridae</taxon>
        <taxon>Oikopleura</taxon>
    </lineage>
</organism>
<dbReference type="Proteomes" id="UP001158576">
    <property type="component" value="Chromosome XSR"/>
</dbReference>
<gene>
    <name evidence="2" type="ORF">OKIOD_LOCUS6262</name>
</gene>
<feature type="compositionally biased region" description="Basic residues" evidence="1">
    <location>
        <begin position="1"/>
        <end position="11"/>
    </location>
</feature>
<proteinExistence type="predicted"/>
<keyword evidence="3" id="KW-1185">Reference proteome</keyword>
<dbReference type="EMBL" id="OU015569">
    <property type="protein sequence ID" value="CAG5096618.1"/>
    <property type="molecule type" value="Genomic_DNA"/>
</dbReference>
<accession>A0ABN7SEI4</accession>
<evidence type="ECO:0000313" key="3">
    <source>
        <dbReference type="Proteomes" id="UP001158576"/>
    </source>
</evidence>